<accession>A0AAV7JT16</accession>
<organism evidence="1 2">
    <name type="scientific">Oopsacas minuta</name>
    <dbReference type="NCBI Taxonomy" id="111878"/>
    <lineage>
        <taxon>Eukaryota</taxon>
        <taxon>Metazoa</taxon>
        <taxon>Porifera</taxon>
        <taxon>Hexactinellida</taxon>
        <taxon>Hexasterophora</taxon>
        <taxon>Lyssacinosida</taxon>
        <taxon>Leucopsacidae</taxon>
        <taxon>Oopsacas</taxon>
    </lineage>
</organism>
<evidence type="ECO:0000313" key="2">
    <source>
        <dbReference type="Proteomes" id="UP001165289"/>
    </source>
</evidence>
<dbReference type="GO" id="GO:0003729">
    <property type="term" value="F:mRNA binding"/>
    <property type="evidence" value="ECO:0007669"/>
    <property type="project" value="InterPro"/>
</dbReference>
<protein>
    <submittedName>
        <fullName evidence="1">Splicing factor 3B subunit 1</fullName>
    </submittedName>
</protein>
<dbReference type="AlphaFoldDB" id="A0AAV7JT16"/>
<proteinExistence type="predicted"/>
<dbReference type="InterPro" id="IPR038737">
    <property type="entry name" value="SF3b_su1-like"/>
</dbReference>
<evidence type="ECO:0000313" key="1">
    <source>
        <dbReference type="EMBL" id="KAI6651885.1"/>
    </source>
</evidence>
<dbReference type="Proteomes" id="UP001165289">
    <property type="component" value="Unassembled WGS sequence"/>
</dbReference>
<gene>
    <name evidence="1" type="ORF">LOD99_4764</name>
</gene>
<keyword evidence="2" id="KW-1185">Reference proteome</keyword>
<dbReference type="GO" id="GO:0000245">
    <property type="term" value="P:spliceosomal complex assembly"/>
    <property type="evidence" value="ECO:0007669"/>
    <property type="project" value="InterPro"/>
</dbReference>
<reference evidence="1 2" key="1">
    <citation type="journal article" date="2023" name="BMC Biol.">
        <title>The compact genome of the sponge Oopsacas minuta (Hexactinellida) is lacking key metazoan core genes.</title>
        <authorList>
            <person name="Santini S."/>
            <person name="Schenkelaars Q."/>
            <person name="Jourda C."/>
            <person name="Duchesne M."/>
            <person name="Belahbib H."/>
            <person name="Rocher C."/>
            <person name="Selva M."/>
            <person name="Riesgo A."/>
            <person name="Vervoort M."/>
            <person name="Leys S.P."/>
            <person name="Kodjabachian L."/>
            <person name="Le Bivic A."/>
            <person name="Borchiellini C."/>
            <person name="Claverie J.M."/>
            <person name="Renard E."/>
        </authorList>
    </citation>
    <scope>NUCLEOTIDE SEQUENCE [LARGE SCALE GENOMIC DNA]</scope>
    <source>
        <strain evidence="1">SPO-2</strain>
    </source>
</reference>
<dbReference type="PANTHER" id="PTHR12097">
    <property type="entry name" value="SPLICING FACTOR 3B, SUBUNIT 1-RELATED"/>
    <property type="match status" value="1"/>
</dbReference>
<comment type="caution">
    <text evidence="1">The sequence shown here is derived from an EMBL/GenBank/DDBJ whole genome shotgun (WGS) entry which is preliminary data.</text>
</comment>
<sequence length="186" mass="21622">MKTFGKTMGKTNSAGFLHLVGKFPKLNEAKLKEGVFVGPQIRQVFRDPDFEKILSELEKSAWNSFKWIDERSTTKHFTDQPMGNLPFLKQEDIQYFGKLLEDIDEDVLPPEEQKELKIMRLLLKIKNGTPPMRKSSLRQITDKAREFGASSLFNQILPLLMSPALEDQERHLLVKVWKSKWIYILS</sequence>
<dbReference type="EMBL" id="JAKMXF010000301">
    <property type="protein sequence ID" value="KAI6651885.1"/>
    <property type="molecule type" value="Genomic_DNA"/>
</dbReference>
<name>A0AAV7JT16_9METZ</name>